<accession>A0A2M9YP00</accession>
<dbReference type="Proteomes" id="UP000232188">
    <property type="component" value="Unassembled WGS sequence"/>
</dbReference>
<dbReference type="AlphaFoldDB" id="A0A2M9YP00"/>
<proteinExistence type="predicted"/>
<comment type="caution">
    <text evidence="1">The sequence shown here is derived from an EMBL/GenBank/DDBJ whole genome shotgun (WGS) entry which is preliminary data.</text>
</comment>
<reference evidence="1 2" key="1">
    <citation type="submission" date="2017-07" db="EMBL/GenBank/DDBJ databases">
        <title>Leptospira spp. isolated from tropical soils.</title>
        <authorList>
            <person name="Thibeaux R."/>
            <person name="Iraola G."/>
            <person name="Ferres I."/>
            <person name="Bierque E."/>
            <person name="Girault D."/>
            <person name="Soupe-Gilbert M.-E."/>
            <person name="Picardeau M."/>
            <person name="Goarant C."/>
        </authorList>
    </citation>
    <scope>NUCLEOTIDE SEQUENCE [LARGE SCALE GENOMIC DNA]</scope>
    <source>
        <strain evidence="1 2">FH2-B-C1</strain>
    </source>
</reference>
<name>A0A2M9YP00_9LEPT</name>
<evidence type="ECO:0000313" key="1">
    <source>
        <dbReference type="EMBL" id="PJZ53229.1"/>
    </source>
</evidence>
<gene>
    <name evidence="1" type="ORF">CH380_10485</name>
</gene>
<sequence length="312" mass="33257">MTNIRAGSHSNSNKEFSGMGRPKLSLHRFAFLFFLPSLFHFGCAGSGNELSPALVALLAGGVSPNVNSAGIDHQSANGGPELNDLTVRTNYVVGSEDSQSIRVKVSLKKQVSYPVTFKAYLGRPTILRLNPDGISVTTYIDEENTLTGLNQDEFLFLSPETSMSYKIIVIAESERGYSAKEIISNPPPPPAGPCAGAVAAPIVVGNCADHCIEVTRNGTNMGMIARYNNPSDAEYLYLDLSTSSPGGASGPVPFQYIEQIENVIPAGQYATPNAGFDTNAYTGACVDISSYRVRDGASGFSDSYIVKRIIVP</sequence>
<organism evidence="1 2">
    <name type="scientific">Leptospira adleri</name>
    <dbReference type="NCBI Taxonomy" id="2023186"/>
    <lineage>
        <taxon>Bacteria</taxon>
        <taxon>Pseudomonadati</taxon>
        <taxon>Spirochaetota</taxon>
        <taxon>Spirochaetia</taxon>
        <taxon>Leptospirales</taxon>
        <taxon>Leptospiraceae</taxon>
        <taxon>Leptospira</taxon>
    </lineage>
</organism>
<evidence type="ECO:0000313" key="2">
    <source>
        <dbReference type="Proteomes" id="UP000232188"/>
    </source>
</evidence>
<dbReference type="EMBL" id="NPDV01000008">
    <property type="protein sequence ID" value="PJZ53229.1"/>
    <property type="molecule type" value="Genomic_DNA"/>
</dbReference>
<protein>
    <submittedName>
        <fullName evidence="1">Uncharacterized protein</fullName>
    </submittedName>
</protein>